<dbReference type="InterPro" id="IPR054722">
    <property type="entry name" value="PolX-like_BBD"/>
</dbReference>
<organism evidence="2">
    <name type="scientific">Micrurus corallinus</name>
    <name type="common">Brazilian coral snake</name>
    <dbReference type="NCBI Taxonomy" id="54390"/>
    <lineage>
        <taxon>Eukaryota</taxon>
        <taxon>Metazoa</taxon>
        <taxon>Chordata</taxon>
        <taxon>Craniata</taxon>
        <taxon>Vertebrata</taxon>
        <taxon>Euteleostomi</taxon>
        <taxon>Lepidosauria</taxon>
        <taxon>Squamata</taxon>
        <taxon>Bifurcata</taxon>
        <taxon>Unidentata</taxon>
        <taxon>Episquamata</taxon>
        <taxon>Toxicofera</taxon>
        <taxon>Serpentes</taxon>
        <taxon>Colubroidea</taxon>
        <taxon>Elapidae</taxon>
        <taxon>Elapinae</taxon>
        <taxon>Micrurus</taxon>
    </lineage>
</organism>
<dbReference type="EMBL" id="IACJ01144920">
    <property type="protein sequence ID" value="LAA62066.1"/>
    <property type="molecule type" value="Transcribed_RNA"/>
</dbReference>
<dbReference type="EMBL" id="IACJ01144937">
    <property type="protein sequence ID" value="LAA62089.1"/>
    <property type="molecule type" value="Transcribed_RNA"/>
</dbReference>
<proteinExistence type="predicted"/>
<reference evidence="2" key="1">
    <citation type="submission" date="2017-07" db="EMBL/GenBank/DDBJ databases">
        <authorList>
            <person name="Mikheyev A."/>
            <person name="Grau M."/>
        </authorList>
    </citation>
    <scope>NUCLEOTIDE SEQUENCE</scope>
    <source>
        <tissue evidence="2">Venom_gland</tissue>
    </source>
</reference>
<sequence length="180" mass="19837">MLVLDLLTGMDGPWNADKWLINCGASQTIINNAKLFYRMDAAAGDTIALANDKKAKVIGRGSMQIPCLETRFNNALCVPEMEHNLLSVSSLDKQGFETTSVNGQCLTKKNGIVCAKGIMHDDLHILQGQKVQCAQMFGNVAKHVSRVDLLHRKLGHASLFYLFYFIKIYMLPNSHGILGG</sequence>
<evidence type="ECO:0000313" key="2">
    <source>
        <dbReference type="EMBL" id="LAA62066.1"/>
    </source>
</evidence>
<dbReference type="AlphaFoldDB" id="A0A2D4GRG0"/>
<feature type="domain" description="Retrovirus-related Pol polyprotein from transposon TNT 1-94-like beta-barrel" evidence="1">
    <location>
        <begin position="19"/>
        <end position="96"/>
    </location>
</feature>
<name>A0A2D4GRG0_MICCO</name>
<dbReference type="Pfam" id="PF22936">
    <property type="entry name" value="Pol_BBD"/>
    <property type="match status" value="1"/>
</dbReference>
<evidence type="ECO:0000259" key="1">
    <source>
        <dbReference type="Pfam" id="PF22936"/>
    </source>
</evidence>
<protein>
    <recommendedName>
        <fullName evidence="1">Retrovirus-related Pol polyprotein from transposon TNT 1-94-like beta-barrel domain-containing protein</fullName>
    </recommendedName>
</protein>
<accession>A0A2D4GRG0</accession>
<reference evidence="2" key="2">
    <citation type="submission" date="2017-11" db="EMBL/GenBank/DDBJ databases">
        <title>Coralsnake Venomics: Analyses of Venom Gland Transcriptomes and Proteomes of Six Brazilian Taxa.</title>
        <authorList>
            <person name="Aird S.D."/>
            <person name="Jorge da Silva N."/>
            <person name="Qiu L."/>
            <person name="Villar-Briones A."/>
            <person name="Aparecida-Saddi V."/>
            <person name="Campos-Telles M.P."/>
            <person name="Grau M."/>
            <person name="Mikheyev A.S."/>
        </authorList>
    </citation>
    <scope>NUCLEOTIDE SEQUENCE</scope>
    <source>
        <tissue evidence="2">Venom_gland</tissue>
    </source>
</reference>